<reference evidence="3" key="1">
    <citation type="journal article" date="2014" name="Int. J. Syst. Evol. Microbiol.">
        <title>Complete genome sequence of Corynebacterium casei LMG S-19264T (=DSM 44701T), isolated from a smear-ripened cheese.</title>
        <authorList>
            <consortium name="US DOE Joint Genome Institute (JGI-PGF)"/>
            <person name="Walter F."/>
            <person name="Albersmeier A."/>
            <person name="Kalinowski J."/>
            <person name="Ruckert C."/>
        </authorList>
    </citation>
    <scope>NUCLEOTIDE SEQUENCE</scope>
    <source>
        <strain evidence="3">VKM Ac-1321</strain>
    </source>
</reference>
<feature type="region of interest" description="Disordered" evidence="1">
    <location>
        <begin position="29"/>
        <end position="55"/>
    </location>
</feature>
<evidence type="ECO:0000256" key="2">
    <source>
        <dbReference type="SAM" id="SignalP"/>
    </source>
</evidence>
<dbReference type="EMBL" id="BSFP01000005">
    <property type="protein sequence ID" value="GLK99691.1"/>
    <property type="molecule type" value="Genomic_DNA"/>
</dbReference>
<proteinExistence type="predicted"/>
<organism evidence="3 4">
    <name type="scientific">Dactylosporangium matsuzakiense</name>
    <dbReference type="NCBI Taxonomy" id="53360"/>
    <lineage>
        <taxon>Bacteria</taxon>
        <taxon>Bacillati</taxon>
        <taxon>Actinomycetota</taxon>
        <taxon>Actinomycetes</taxon>
        <taxon>Micromonosporales</taxon>
        <taxon>Micromonosporaceae</taxon>
        <taxon>Dactylosporangium</taxon>
    </lineage>
</organism>
<gene>
    <name evidence="3" type="ORF">GCM10017581_014320</name>
</gene>
<evidence type="ECO:0000256" key="1">
    <source>
        <dbReference type="SAM" id="MobiDB-lite"/>
    </source>
</evidence>
<dbReference type="AlphaFoldDB" id="A0A9W6KF30"/>
<evidence type="ECO:0000313" key="3">
    <source>
        <dbReference type="EMBL" id="GLK99691.1"/>
    </source>
</evidence>
<feature type="chain" id="PRO_5040908204" evidence="2">
    <location>
        <begin position="29"/>
        <end position="244"/>
    </location>
</feature>
<protein>
    <submittedName>
        <fullName evidence="3">Uncharacterized protein</fullName>
    </submittedName>
</protein>
<sequence>MLKHNRALLPAIGAATLLATLLGAPANAAETGHGPGDSGNGGGAMTFNQPKHQAHSNAAPMQCKEMTVDGGFETPKLGKGDDYMQFDEDDVPGWRTDDPDGKIEIWGGSMGVTPRFGKQFAEINATGSYNSIYQDIKTKPNTKIYWSFWIRARDSSDGKDVDATSIHFSKTPKNDTSINGLQGQFAYSNSSDDVRWKRLYGWYKTGPSQTSTRVTLTADDSASTDAGYGNLVDGLTITEAPNCM</sequence>
<feature type="signal peptide" evidence="2">
    <location>
        <begin position="1"/>
        <end position="28"/>
    </location>
</feature>
<dbReference type="Proteomes" id="UP001143480">
    <property type="component" value="Unassembled WGS sequence"/>
</dbReference>
<evidence type="ECO:0000313" key="4">
    <source>
        <dbReference type="Proteomes" id="UP001143480"/>
    </source>
</evidence>
<accession>A0A9W6KF30</accession>
<feature type="compositionally biased region" description="Gly residues" evidence="1">
    <location>
        <begin position="33"/>
        <end position="44"/>
    </location>
</feature>
<dbReference type="Gene3D" id="2.60.120.260">
    <property type="entry name" value="Galactose-binding domain-like"/>
    <property type="match status" value="1"/>
</dbReference>
<comment type="caution">
    <text evidence="3">The sequence shown here is derived from an EMBL/GenBank/DDBJ whole genome shotgun (WGS) entry which is preliminary data.</text>
</comment>
<keyword evidence="4" id="KW-1185">Reference proteome</keyword>
<name>A0A9W6KF30_9ACTN</name>
<dbReference type="RefSeq" id="WP_261959632.1">
    <property type="nucleotide sequence ID" value="NZ_BAAAXA010000001.1"/>
</dbReference>
<reference evidence="3" key="2">
    <citation type="submission" date="2023-01" db="EMBL/GenBank/DDBJ databases">
        <authorList>
            <person name="Sun Q."/>
            <person name="Evtushenko L."/>
        </authorList>
    </citation>
    <scope>NUCLEOTIDE SEQUENCE</scope>
    <source>
        <strain evidence="3">VKM Ac-1321</strain>
    </source>
</reference>
<keyword evidence="2" id="KW-0732">Signal</keyword>